<dbReference type="PANTHER" id="PTHR11439:SF496">
    <property type="entry name" value="RNA-DIRECTED DNA POLYMERASE"/>
    <property type="match status" value="1"/>
</dbReference>
<evidence type="ECO:0000313" key="2">
    <source>
        <dbReference type="EMBL" id="GEU70298.1"/>
    </source>
</evidence>
<evidence type="ECO:0000259" key="1">
    <source>
        <dbReference type="Pfam" id="PF07727"/>
    </source>
</evidence>
<dbReference type="EMBL" id="BKCJ010006088">
    <property type="protein sequence ID" value="GEU70298.1"/>
    <property type="molecule type" value="Genomic_DNA"/>
</dbReference>
<gene>
    <name evidence="2" type="ORF">Tci_042276</name>
</gene>
<dbReference type="SUPFAM" id="SSF56672">
    <property type="entry name" value="DNA/RNA polymerases"/>
    <property type="match status" value="1"/>
</dbReference>
<comment type="caution">
    <text evidence="2">The sequence shown here is derived from an EMBL/GenBank/DDBJ whole genome shotgun (WGS) entry which is preliminary data.</text>
</comment>
<proteinExistence type="predicted"/>
<feature type="domain" description="Reverse transcriptase Ty1/copia-type" evidence="1">
    <location>
        <begin position="2"/>
        <end position="185"/>
    </location>
</feature>
<dbReference type="PANTHER" id="PTHR11439">
    <property type="entry name" value="GAG-POL-RELATED RETROTRANSPOSON"/>
    <property type="match status" value="1"/>
</dbReference>
<organism evidence="2">
    <name type="scientific">Tanacetum cinerariifolium</name>
    <name type="common">Dalmatian daisy</name>
    <name type="synonym">Chrysanthemum cinerariifolium</name>
    <dbReference type="NCBI Taxonomy" id="118510"/>
    <lineage>
        <taxon>Eukaryota</taxon>
        <taxon>Viridiplantae</taxon>
        <taxon>Streptophyta</taxon>
        <taxon>Embryophyta</taxon>
        <taxon>Tracheophyta</taxon>
        <taxon>Spermatophyta</taxon>
        <taxon>Magnoliopsida</taxon>
        <taxon>eudicotyledons</taxon>
        <taxon>Gunneridae</taxon>
        <taxon>Pentapetalae</taxon>
        <taxon>asterids</taxon>
        <taxon>campanulids</taxon>
        <taxon>Asterales</taxon>
        <taxon>Asteraceae</taxon>
        <taxon>Asteroideae</taxon>
        <taxon>Anthemideae</taxon>
        <taxon>Anthemidinae</taxon>
        <taxon>Tanacetum</taxon>
    </lineage>
</organism>
<reference evidence="2" key="1">
    <citation type="journal article" date="2019" name="Sci. Rep.">
        <title>Draft genome of Tanacetum cinerariifolium, the natural source of mosquito coil.</title>
        <authorList>
            <person name="Yamashiro T."/>
            <person name="Shiraishi A."/>
            <person name="Satake H."/>
            <person name="Nakayama K."/>
        </authorList>
    </citation>
    <scope>NUCLEOTIDE SEQUENCE</scope>
</reference>
<dbReference type="Pfam" id="PF07727">
    <property type="entry name" value="RVT_2"/>
    <property type="match status" value="1"/>
</dbReference>
<sequence length="413" mass="47949">IKAIRILIAIAAYYDYEIWQMDVETAFLNGHLSEEVYMEQHEGFVNPKYPNHVCKLKHFIYGINQASRQWNKRFDDKIKKFGFTQNPDEPCVYLKTSGSYIAILILYVDDILLMGNNIPMLQDVKSYLGRSFAMNDLGDAAYNLGIKIYRDMSKRLIGLCQRAYIEKIWKRYYMENSKRETIPMQEKLKLRSIMYDVRCTRPDVAFAQNMTSRFQQNPDEEQWTAVKNILKYLRNTKDMFLVYEGNMERELRVSCYTDAGYLTDADNLKSRTGYVFVLNRGAVDWKSTKQSIFATSSTDVEYIAAFDASKEAVWIRKFIFGLGIVPTIKEPISMYCDNTGAITIAKDDGVTKGARHFREKVYYLRETIKLGDVKIEKIDTDDNLTDPFTKALAFPKHSELTRNIELLPASSFM</sequence>
<dbReference type="CDD" id="cd09272">
    <property type="entry name" value="RNase_HI_RT_Ty1"/>
    <property type="match status" value="1"/>
</dbReference>
<dbReference type="InterPro" id="IPR013103">
    <property type="entry name" value="RVT_2"/>
</dbReference>
<dbReference type="AlphaFoldDB" id="A0A6L2M8M4"/>
<protein>
    <submittedName>
        <fullName evidence="2">Putative retrotransposon protein</fullName>
    </submittedName>
</protein>
<name>A0A6L2M8M4_TANCI</name>
<feature type="non-terminal residue" evidence="2">
    <location>
        <position position="1"/>
    </location>
</feature>
<dbReference type="InterPro" id="IPR043502">
    <property type="entry name" value="DNA/RNA_pol_sf"/>
</dbReference>
<accession>A0A6L2M8M4</accession>